<dbReference type="EMBL" id="JACOOQ010000010">
    <property type="protein sequence ID" value="MBC5640247.1"/>
    <property type="molecule type" value="Genomic_DNA"/>
</dbReference>
<evidence type="ECO:0008006" key="3">
    <source>
        <dbReference type="Google" id="ProtNLM"/>
    </source>
</evidence>
<dbReference type="Proteomes" id="UP000662088">
    <property type="component" value="Unassembled WGS sequence"/>
</dbReference>
<gene>
    <name evidence="1" type="ORF">H8R92_07330</name>
</gene>
<evidence type="ECO:0000313" key="2">
    <source>
        <dbReference type="Proteomes" id="UP000662088"/>
    </source>
</evidence>
<comment type="caution">
    <text evidence="1">The sequence shown here is derived from an EMBL/GenBank/DDBJ whole genome shotgun (WGS) entry which is preliminary data.</text>
</comment>
<protein>
    <recommendedName>
        <fullName evidence="3">PD40 domain-containing protein</fullName>
    </recommendedName>
</protein>
<organism evidence="1 2">
    <name type="scientific">Clostridium lentum</name>
    <dbReference type="NCBI Taxonomy" id="2763037"/>
    <lineage>
        <taxon>Bacteria</taxon>
        <taxon>Bacillati</taxon>
        <taxon>Bacillota</taxon>
        <taxon>Clostridia</taxon>
        <taxon>Eubacteriales</taxon>
        <taxon>Clostridiaceae</taxon>
        <taxon>Clostridium</taxon>
    </lineage>
</organism>
<evidence type="ECO:0000313" key="1">
    <source>
        <dbReference type="EMBL" id="MBC5640247.1"/>
    </source>
</evidence>
<proteinExistence type="predicted"/>
<reference evidence="1" key="1">
    <citation type="submission" date="2020-08" db="EMBL/GenBank/DDBJ databases">
        <title>Genome public.</title>
        <authorList>
            <person name="Liu C."/>
            <person name="Sun Q."/>
        </authorList>
    </citation>
    <scope>NUCLEOTIDE SEQUENCE</scope>
    <source>
        <strain evidence="1">NSJ-42</strain>
    </source>
</reference>
<accession>A0A8I0A8N6</accession>
<sequence>MKRRFFSVLMTMFITIMLLNGYNTNKEIKNDEQNQAKKEIQLENGACINEISGGYDILSIKESEYNIIDNERFILSFNKNSASYLYISNQTYYVHYDGSDIELRDKSVQAPLFSPDGNYLFYFTKDQYLQPVIYDLKNSEKLDLKINCSISGTYATWFSNEKIIYYGVKKDSKTSGMFSYDLKSNEEKLEEEISGGYVSFIKFFGSEVIFFIEKYNGEKSLKSLKVNGDVVAISDNVVEVYDIEIIDENIYLLGRMSDNVYSLYDLSKNKRLIFNFPSKVIFEKGLSHTDNGEILFIGNNDGSTKEKIYAYANDSIYMINLDSGDYTFIEIN</sequence>
<dbReference type="RefSeq" id="WP_186835114.1">
    <property type="nucleotide sequence ID" value="NZ_JACOOQ010000010.1"/>
</dbReference>
<name>A0A8I0A8N6_9CLOT</name>
<keyword evidence="2" id="KW-1185">Reference proteome</keyword>
<dbReference type="AlphaFoldDB" id="A0A8I0A8N6"/>
<dbReference type="SUPFAM" id="SSF82171">
    <property type="entry name" value="DPP6 N-terminal domain-like"/>
    <property type="match status" value="1"/>
</dbReference>